<evidence type="ECO:0000313" key="1">
    <source>
        <dbReference type="EMBL" id="BAC33274.1"/>
    </source>
</evidence>
<dbReference type="EMBL" id="AK048221">
    <property type="protein sequence ID" value="BAC33274.1"/>
    <property type="molecule type" value="mRNA"/>
</dbReference>
<accession>Q78TB4</accession>
<reference evidence="1" key="3">
    <citation type="journal article" date="2000" name="Genome Res.">
        <title>RIKEN integrated sequence analysis (RISA) system--384-format sequencing pipeline with 384 multicapillary sequencer.</title>
        <authorList>
            <person name="Shibata K."/>
            <person name="Itoh M."/>
            <person name="Aizawa K."/>
            <person name="Nagaoka S."/>
            <person name="Sasaki N."/>
            <person name="Carninci P."/>
            <person name="Konno H."/>
            <person name="Akiyama J."/>
            <person name="Nishi K."/>
            <person name="Kitsunai T."/>
            <person name="Tashiro H."/>
            <person name="Itoh M."/>
            <person name="Sumi N."/>
            <person name="Ishii Y."/>
            <person name="Nakamura S."/>
            <person name="Hazama M."/>
            <person name="Nishine T."/>
            <person name="Harada A."/>
            <person name="Yamamoto R."/>
            <person name="Matsumoto H."/>
            <person name="Sakaguchi S."/>
            <person name="Ikegami T."/>
            <person name="Kashiwagi K."/>
            <person name="Fujiwake S."/>
            <person name="Inoue K."/>
            <person name="Togawa Y."/>
            <person name="Izawa M."/>
            <person name="Ohara E."/>
            <person name="Watahiki M."/>
            <person name="Yoneda Y."/>
            <person name="Ishikawa T."/>
            <person name="Ozawa K."/>
            <person name="Tanaka T."/>
            <person name="Matsuura S."/>
            <person name="Kawai J."/>
            <person name="Okazaki Y."/>
            <person name="Muramatsu M."/>
            <person name="Inoue Y."/>
            <person name="Kira A."/>
            <person name="Hayashizaki Y."/>
        </authorList>
    </citation>
    <scope>NUCLEOTIDE SEQUENCE</scope>
    <source>
        <strain evidence="1">C57BL/6J</strain>
        <tissue evidence="1">Head</tissue>
    </source>
</reference>
<dbReference type="MGI" id="MGI:1353471">
    <property type="gene designation" value="Airn"/>
</dbReference>
<evidence type="ECO:0000313" key="2">
    <source>
        <dbReference type="MGI" id="MGI:1353471"/>
    </source>
</evidence>
<organism evidence="1">
    <name type="scientific">Mus musculus</name>
    <name type="common">Mouse</name>
    <dbReference type="NCBI Taxonomy" id="10090"/>
    <lineage>
        <taxon>Eukaryota</taxon>
        <taxon>Metazoa</taxon>
        <taxon>Chordata</taxon>
        <taxon>Craniata</taxon>
        <taxon>Vertebrata</taxon>
        <taxon>Euteleostomi</taxon>
        <taxon>Mammalia</taxon>
        <taxon>Eutheria</taxon>
        <taxon>Euarchontoglires</taxon>
        <taxon>Glires</taxon>
        <taxon>Rodentia</taxon>
        <taxon>Myomorpha</taxon>
        <taxon>Muroidea</taxon>
        <taxon>Muridae</taxon>
        <taxon>Murinae</taxon>
        <taxon>Mus</taxon>
        <taxon>Mus</taxon>
    </lineage>
</organism>
<dbReference type="AlphaFoldDB" id="Q78TB4"/>
<reference evidence="1" key="4">
    <citation type="journal article" date="2001" name="Nature">
        <title>Functional annotation of a full-length mouse cDNA collection.</title>
        <authorList>
            <consortium name="The RIKEN Genome Exploration Research Group Phase II Team and the FANTOM Consortium"/>
        </authorList>
    </citation>
    <scope>NUCLEOTIDE SEQUENCE</scope>
    <source>
        <strain evidence="1">C57BL/6J</strain>
        <tissue evidence="1">Head</tissue>
    </source>
</reference>
<name>Q78TB4_MOUSE</name>
<reference evidence="1" key="6">
    <citation type="journal article" date="2002" name="Nature">
        <title>Analysis of the mouse transcriptome based on functional annotation of 60,770 full-length cDNAs.</title>
        <authorList>
            <consortium name="The FANTOM Consortium and the RIKEN Genome Exploration Research Group Phase I and II Team"/>
        </authorList>
    </citation>
    <scope>NUCLEOTIDE SEQUENCE</scope>
    <source>
        <strain evidence="1">C57BL/6J</strain>
        <tissue evidence="1">Head</tissue>
    </source>
</reference>
<protein>
    <submittedName>
        <fullName evidence="1">Uncharacterized protein</fullName>
    </submittedName>
</protein>
<reference evidence="1" key="2">
    <citation type="journal article" date="2000" name="Genome Res.">
        <title>Normalization and subtraction of cap-trapper-selected cDNAs to prepare full-length cDNA libraries for rapid discovery of new genes.</title>
        <authorList>
            <person name="Carninci P."/>
            <person name="Shibata Y."/>
            <person name="Hayatsu N."/>
            <person name="Sugahara Y."/>
            <person name="Shibata K."/>
            <person name="Itoh M."/>
            <person name="Konno H."/>
            <person name="Okazaki Y."/>
            <person name="Muramatsu M."/>
            <person name="Hayashizaki Y."/>
        </authorList>
    </citation>
    <scope>NUCLEOTIDE SEQUENCE</scope>
    <source>
        <strain evidence="1">C57BL/6J</strain>
        <tissue evidence="1">Head</tissue>
    </source>
</reference>
<reference evidence="1" key="1">
    <citation type="journal article" date="1999" name="Methods Enzymol.">
        <title>High-efficiency full-length cDNA cloning.</title>
        <authorList>
            <person name="Carninci P."/>
            <person name="Hayashizaki Y."/>
        </authorList>
    </citation>
    <scope>NUCLEOTIDE SEQUENCE</scope>
    <source>
        <strain evidence="1">C57BL/6J</strain>
        <tissue evidence="1">Head</tissue>
    </source>
</reference>
<reference evidence="1" key="7">
    <citation type="journal article" date="2005" name="Science">
        <title>The Transcriptional Landscape of the Mammalian Genome.</title>
        <authorList>
            <consortium name="The FANTOM Consortium"/>
            <consortium name="Riken Genome Exploration Research Group and Genome Science Group (Genome Network Project Core Group)"/>
        </authorList>
    </citation>
    <scope>NUCLEOTIDE SEQUENCE</scope>
    <source>
        <strain evidence="1">C57BL/6J</strain>
        <tissue evidence="1">Head</tissue>
    </source>
</reference>
<gene>
    <name evidence="2" type="primary">Airn</name>
    <name evidence="2" type="synonym">D17Ertd663e</name>
</gene>
<dbReference type="AGR" id="MGI:1353471"/>
<reference evidence="1" key="5">
    <citation type="submission" date="2001-07" db="EMBL/GenBank/DDBJ databases">
        <authorList>
            <person name="Adachi J."/>
            <person name="Aizawa K."/>
            <person name="Akimura T."/>
            <person name="Arakawa T."/>
            <person name="Bono H."/>
            <person name="Carninci P."/>
            <person name="Fukuda S."/>
            <person name="Furuno M."/>
            <person name="Hanagaki T."/>
            <person name="Hara A."/>
            <person name="Hashizume W."/>
            <person name="Hayashida K."/>
            <person name="Hayatsu N."/>
            <person name="Hiramoto K."/>
            <person name="Hiraoka T."/>
            <person name="Hirozane T."/>
            <person name="Hori F."/>
            <person name="Imotani K."/>
            <person name="Ishii Y."/>
            <person name="Itoh M."/>
            <person name="Kagawa I."/>
            <person name="Kasukawa T."/>
            <person name="Katoh H."/>
            <person name="Kawai J."/>
            <person name="Kojima Y."/>
            <person name="Kondo S."/>
            <person name="Konno H."/>
            <person name="Kouda M."/>
            <person name="Koya S."/>
            <person name="Kurihara C."/>
            <person name="Matsuyama T."/>
            <person name="Miyazaki A."/>
            <person name="Murata M."/>
            <person name="Nakamura M."/>
            <person name="Nishi K."/>
            <person name="Nomura K."/>
            <person name="Numazaki R."/>
            <person name="Ohno M."/>
            <person name="Ohsato N."/>
            <person name="Okazaki Y."/>
            <person name="Saito R."/>
            <person name="Saitoh H."/>
            <person name="Sakai C."/>
            <person name="Sakai K."/>
            <person name="Sakazume N."/>
            <person name="Sano H."/>
            <person name="Sasaki D."/>
            <person name="Shibata K."/>
            <person name="Shinagawa A."/>
            <person name="Shiraki T."/>
            <person name="Sogabe Y."/>
            <person name="Tagami M."/>
            <person name="Tagawa A."/>
            <person name="Takahashi F."/>
            <person name="Takaku-Akahira S."/>
            <person name="Takeda Y."/>
            <person name="Tanaka T."/>
            <person name="Tomaru A."/>
            <person name="Toya T."/>
            <person name="Yasunishi A."/>
            <person name="Muramatsu M."/>
            <person name="Hayashizaki Y."/>
        </authorList>
    </citation>
    <scope>NUCLEOTIDE SEQUENCE</scope>
    <source>
        <strain evidence="1">C57BL/6J</strain>
        <tissue evidence="1">Head</tissue>
    </source>
</reference>
<proteinExistence type="evidence at transcript level"/>
<reference evidence="1" key="8">
    <citation type="journal article" date="2005" name="Science">
        <title>Antisense Transcription in the Mammalian Transcriptome.</title>
        <authorList>
            <consortium name="RIKEN Genome Exploration Research Group and Genome Science Group (Genome Network Project Core Group) and the FANTOM Consortium"/>
        </authorList>
    </citation>
    <scope>NUCLEOTIDE SEQUENCE</scope>
    <source>
        <strain evidence="1">C57BL/6J</strain>
        <tissue evidence="1">Head</tissue>
    </source>
</reference>
<sequence length="109" mass="12406">MVSGDACHRIQAKDFPKEDLPKSAHLIVFLVSRAVMTYFVWEINRSGPKWTRKLWRLRAPWKHLCGSCRHVCCAALFNLRAPKLSLPSVSATNAKATSIRSGHPQYHSY</sequence>